<dbReference type="EMBL" id="AZCV01000002">
    <property type="protein sequence ID" value="KRK38056.1"/>
    <property type="molecule type" value="Genomic_DNA"/>
</dbReference>
<comment type="caution">
    <text evidence="2">The sequence shown here is derived from an EMBL/GenBank/DDBJ whole genome shotgun (WGS) entry which is preliminary data.</text>
</comment>
<dbReference type="PATRIC" id="fig|1423722.3.peg.843"/>
<gene>
    <name evidence="2" type="ORF">FC62_GL000826</name>
</gene>
<name>A0A0R1GVS8_9LACO</name>
<proteinExistence type="predicted"/>
<accession>A0A0R1GVS8</accession>
<keyword evidence="1" id="KW-0175">Coiled coil</keyword>
<reference evidence="2 3" key="1">
    <citation type="journal article" date="2015" name="Genome Announc.">
        <title>Expanding the biotechnology potential of lactobacilli through comparative genomics of 213 strains and associated genera.</title>
        <authorList>
            <person name="Sun Z."/>
            <person name="Harris H.M."/>
            <person name="McCann A."/>
            <person name="Guo C."/>
            <person name="Argimon S."/>
            <person name="Zhang W."/>
            <person name="Yang X."/>
            <person name="Jeffery I.B."/>
            <person name="Cooney J.C."/>
            <person name="Kagawa T.F."/>
            <person name="Liu W."/>
            <person name="Song Y."/>
            <person name="Salvetti E."/>
            <person name="Wrobel A."/>
            <person name="Rasinkangas P."/>
            <person name="Parkhill J."/>
            <person name="Rea M.C."/>
            <person name="O'Sullivan O."/>
            <person name="Ritari J."/>
            <person name="Douillard F.P."/>
            <person name="Paul Ross R."/>
            <person name="Yang R."/>
            <person name="Briner A.E."/>
            <person name="Felis G.E."/>
            <person name="de Vos W.M."/>
            <person name="Barrangou R."/>
            <person name="Klaenhammer T.R."/>
            <person name="Caufield P.W."/>
            <person name="Cui Y."/>
            <person name="Zhang H."/>
            <person name="O'Toole P.W."/>
        </authorList>
    </citation>
    <scope>NUCLEOTIDE SEQUENCE [LARGE SCALE GENOMIC DNA]</scope>
    <source>
        <strain evidence="2 3">DSM 20534</strain>
    </source>
</reference>
<evidence type="ECO:0000313" key="3">
    <source>
        <dbReference type="Proteomes" id="UP000050909"/>
    </source>
</evidence>
<evidence type="ECO:0000256" key="1">
    <source>
        <dbReference type="SAM" id="Coils"/>
    </source>
</evidence>
<dbReference type="AlphaFoldDB" id="A0A0R1GVS8"/>
<sequence length="68" mass="7856">MDEFHYEQTVKQLGKLNERLRQLTETDYATAMYKGYSASGLTLAEVQAEISATESQISRLEERLQDLR</sequence>
<protein>
    <submittedName>
        <fullName evidence="2">Uncharacterized protein</fullName>
    </submittedName>
</protein>
<organism evidence="2 3">
    <name type="scientific">Amylolactobacillus amylotrophicus DSM 20534</name>
    <dbReference type="NCBI Taxonomy" id="1423722"/>
    <lineage>
        <taxon>Bacteria</taxon>
        <taxon>Bacillati</taxon>
        <taxon>Bacillota</taxon>
        <taxon>Bacilli</taxon>
        <taxon>Lactobacillales</taxon>
        <taxon>Lactobacillaceae</taxon>
        <taxon>Amylolactobacillus</taxon>
    </lineage>
</organism>
<keyword evidence="3" id="KW-1185">Reference proteome</keyword>
<feature type="coiled-coil region" evidence="1">
    <location>
        <begin position="6"/>
        <end position="63"/>
    </location>
</feature>
<dbReference type="RefSeq" id="WP_054746252.1">
    <property type="nucleotide sequence ID" value="NZ_AZCV01000002.1"/>
</dbReference>
<dbReference type="Proteomes" id="UP000050909">
    <property type="component" value="Unassembled WGS sequence"/>
</dbReference>
<evidence type="ECO:0000313" key="2">
    <source>
        <dbReference type="EMBL" id="KRK38056.1"/>
    </source>
</evidence>